<evidence type="ECO:0000256" key="3">
    <source>
        <dbReference type="ARBA" id="ARBA00023002"/>
    </source>
</evidence>
<reference evidence="5 6" key="1">
    <citation type="submission" date="2024-04" db="EMBL/GenBank/DDBJ databases">
        <title>Isolation of an actinomycete strain from pig manure.</title>
        <authorList>
            <person name="Gong T."/>
            <person name="Yu Z."/>
            <person name="An M."/>
            <person name="Wei C."/>
            <person name="Yang W."/>
            <person name="Liu L."/>
        </authorList>
    </citation>
    <scope>NUCLEOTIDE SEQUENCE [LARGE SCALE GENOMIC DNA]</scope>
    <source>
        <strain evidence="5 6">ZF39</strain>
    </source>
</reference>
<dbReference type="SUPFAM" id="SSF55124">
    <property type="entry name" value="Nitrite/Sulfite reductase N-terminal domain-like"/>
    <property type="match status" value="1"/>
</dbReference>
<dbReference type="Pfam" id="PF03460">
    <property type="entry name" value="NIR_SIR_ferr"/>
    <property type="match status" value="1"/>
</dbReference>
<keyword evidence="1" id="KW-0004">4Fe-4S</keyword>
<dbReference type="PANTHER" id="PTHR32439:SF9">
    <property type="entry name" value="BLR3264 PROTEIN"/>
    <property type="match status" value="1"/>
</dbReference>
<keyword evidence="2" id="KW-0408">Iron</keyword>
<name>A0ABZ3FKT9_9ACTN</name>
<keyword evidence="2" id="KW-0479">Metal-binding</keyword>
<evidence type="ECO:0000313" key="5">
    <source>
        <dbReference type="EMBL" id="XAN06656.1"/>
    </source>
</evidence>
<proteinExistence type="predicted"/>
<dbReference type="EMBL" id="CP154795">
    <property type="protein sequence ID" value="XAN06656.1"/>
    <property type="molecule type" value="Genomic_DNA"/>
</dbReference>
<organism evidence="5 6">
    <name type="scientific">Ammonicoccus fulvus</name>
    <dbReference type="NCBI Taxonomy" id="3138240"/>
    <lineage>
        <taxon>Bacteria</taxon>
        <taxon>Bacillati</taxon>
        <taxon>Actinomycetota</taxon>
        <taxon>Actinomycetes</taxon>
        <taxon>Propionibacteriales</taxon>
        <taxon>Propionibacteriaceae</taxon>
        <taxon>Ammonicoccus</taxon>
    </lineage>
</organism>
<keyword evidence="2" id="KW-0349">Heme</keyword>
<keyword evidence="6" id="KW-1185">Reference proteome</keyword>
<protein>
    <recommendedName>
        <fullName evidence="4">Nitrite/Sulfite reductase ferredoxin-like domain-containing protein</fullName>
    </recommendedName>
</protein>
<dbReference type="InterPro" id="IPR051329">
    <property type="entry name" value="NIR_SIR_4Fe-4S"/>
</dbReference>
<dbReference type="Proteomes" id="UP001442841">
    <property type="component" value="Chromosome"/>
</dbReference>
<sequence length="380" mass="39807">MVVASAHRTRADLCPGVLRPFPAEDGAIIRLRLPGGELPIPLLTELLQIALSGAGFLQVTNRGNLQVRGLPDPLPDHVADAVAATGLVPSPTHERVRNILMSPLSGLHPRNTPDGPDAHADVRPIVAEFDALLRAEPALAQLPGRFLVAIDDGRGDMLAEPFDMAYRAVGPNSGEVRLASGRGFTVPAAGAAAALIEVAKAFQQVRTDLAPAPWHIRELDADLPGLPWADLSPARPGPRVTPGRIGPHVIAGLPLARITPANLATLEWITDRVILTGRRSIVVPDAADHVDDLREAGFAVTPESGWARVSACTGAPGCGRATVSTEVAARDLVTAIDAGRLTLTGSVHLVACERHCGVSGDEHHIVLTDDSSDVLAALLP</sequence>
<gene>
    <name evidence="5" type="ORF">AADG42_04820</name>
</gene>
<keyword evidence="1" id="KW-0411">Iron-sulfur</keyword>
<dbReference type="InterPro" id="IPR005117">
    <property type="entry name" value="NiRdtase/SiRdtase_haem-b_fer"/>
</dbReference>
<evidence type="ECO:0000256" key="1">
    <source>
        <dbReference type="ARBA" id="ARBA00022485"/>
    </source>
</evidence>
<keyword evidence="3" id="KW-0560">Oxidoreductase</keyword>
<dbReference type="RefSeq" id="WP_425308087.1">
    <property type="nucleotide sequence ID" value="NZ_CP154795.1"/>
</dbReference>
<dbReference type="PANTHER" id="PTHR32439">
    <property type="entry name" value="FERREDOXIN--NITRITE REDUCTASE, CHLOROPLASTIC"/>
    <property type="match status" value="1"/>
</dbReference>
<dbReference type="Gene3D" id="3.90.480.20">
    <property type="match status" value="1"/>
</dbReference>
<feature type="domain" description="Nitrite/Sulfite reductase ferredoxin-like" evidence="4">
    <location>
        <begin position="24"/>
        <end position="72"/>
    </location>
</feature>
<accession>A0ABZ3FKT9</accession>
<evidence type="ECO:0000313" key="6">
    <source>
        <dbReference type="Proteomes" id="UP001442841"/>
    </source>
</evidence>
<evidence type="ECO:0000256" key="2">
    <source>
        <dbReference type="ARBA" id="ARBA00022617"/>
    </source>
</evidence>
<dbReference type="InterPro" id="IPR036136">
    <property type="entry name" value="Nit/Sulf_reduc_fer-like_dom_sf"/>
</dbReference>
<evidence type="ECO:0000259" key="4">
    <source>
        <dbReference type="Pfam" id="PF03460"/>
    </source>
</evidence>